<sequence length="262" mass="29126">MPFSSIRVTAPSDLEGGSTFQTIAEGRPFVVTVPESGVKEGQQFEVPCPFIVSVDPLSISDSSNDDTTSSLGAPEGKWRNHLLSCFQVFCRARCWVACCCAPLQTAQLMTRLHLNWFGNEDDPESVRRTVPTVMLLVVVFLVLIDTFPYLTLLIFGLYFVFILAKARFAMRKRYRIGGQMWHNRVADCFLVLFCGCCASIQMTRHTHDEKDYPYDALAPNGLGLNAPELETKIVSPGIVPTTMISTPEHQSTTGPQNQLNIV</sequence>
<organism evidence="2">
    <name type="scientific">Cyclophora tenuis</name>
    <name type="common">Marine diatom</name>
    <dbReference type="NCBI Taxonomy" id="216820"/>
    <lineage>
        <taxon>Eukaryota</taxon>
        <taxon>Sar</taxon>
        <taxon>Stramenopiles</taxon>
        <taxon>Ochrophyta</taxon>
        <taxon>Bacillariophyta</taxon>
        <taxon>Fragilariophyceae</taxon>
        <taxon>Fragilariophycidae</taxon>
        <taxon>Cyclophorales</taxon>
        <taxon>Cyclophoraceae</taxon>
        <taxon>Cyclophora</taxon>
    </lineage>
</organism>
<dbReference type="PANTHER" id="PTHR15907">
    <property type="entry name" value="DUF614 FAMILY PROTEIN-RELATED"/>
    <property type="match status" value="1"/>
</dbReference>
<gene>
    <name evidence="2" type="ORF">CTEN0397_LOCUS8988</name>
</gene>
<dbReference type="NCBIfam" id="TIGR01571">
    <property type="entry name" value="A_thal_Cys_rich"/>
    <property type="match status" value="1"/>
</dbReference>
<feature type="transmembrane region" description="Helical" evidence="1">
    <location>
        <begin position="133"/>
        <end position="164"/>
    </location>
</feature>
<dbReference type="EMBL" id="HBFW01014121">
    <property type="protein sequence ID" value="CAD8937925.1"/>
    <property type="molecule type" value="Transcribed_RNA"/>
</dbReference>
<keyword evidence="1" id="KW-0472">Membrane</keyword>
<proteinExistence type="predicted"/>
<protein>
    <submittedName>
        <fullName evidence="2">Uncharacterized protein</fullName>
    </submittedName>
</protein>
<dbReference type="Pfam" id="PF04749">
    <property type="entry name" value="PLAC8"/>
    <property type="match status" value="1"/>
</dbReference>
<dbReference type="InterPro" id="IPR006461">
    <property type="entry name" value="PLAC_motif_containing"/>
</dbReference>
<accession>A0A7S1GMB2</accession>
<reference evidence="2" key="1">
    <citation type="submission" date="2021-01" db="EMBL/GenBank/DDBJ databases">
        <authorList>
            <person name="Corre E."/>
            <person name="Pelletier E."/>
            <person name="Niang G."/>
            <person name="Scheremetjew M."/>
            <person name="Finn R."/>
            <person name="Kale V."/>
            <person name="Holt S."/>
            <person name="Cochrane G."/>
            <person name="Meng A."/>
            <person name="Brown T."/>
            <person name="Cohen L."/>
        </authorList>
    </citation>
    <scope>NUCLEOTIDE SEQUENCE</scope>
    <source>
        <strain evidence="2">ECT3854</strain>
    </source>
</reference>
<name>A0A7S1GMB2_CYCTE</name>
<keyword evidence="1" id="KW-0812">Transmembrane</keyword>
<evidence type="ECO:0000256" key="1">
    <source>
        <dbReference type="SAM" id="Phobius"/>
    </source>
</evidence>
<dbReference type="AlphaFoldDB" id="A0A7S1GMB2"/>
<evidence type="ECO:0000313" key="2">
    <source>
        <dbReference type="EMBL" id="CAD8937925.1"/>
    </source>
</evidence>
<keyword evidence="1" id="KW-1133">Transmembrane helix</keyword>